<dbReference type="OrthoDB" id="3048996at2759"/>
<dbReference type="AlphaFoldDB" id="A0A8H7CVG9"/>
<feature type="compositionally biased region" description="Basic and acidic residues" evidence="1">
    <location>
        <begin position="9"/>
        <end position="78"/>
    </location>
</feature>
<feature type="compositionally biased region" description="Polar residues" evidence="1">
    <location>
        <begin position="371"/>
        <end position="407"/>
    </location>
</feature>
<protein>
    <submittedName>
        <fullName evidence="2">Uncharacterized protein</fullName>
    </submittedName>
</protein>
<gene>
    <name evidence="2" type="ORF">MVEN_01141400</name>
</gene>
<sequence length="622" mass="68961">MSTTVTMAPEKEKNEERIGRRWRRERWDSTRSSGEERERDGKHDREKGKHRARDRERDRDREKRKSRDRDHEQDESRRRERKDKHSHHAEFDVVSGADADRFTRRFVRDRAVSDGALHTRPSHPRPRRTSITDPSTNPAVDHDSKLKCTFALPCATGTGLNAGRRVIDFYMNWRGKEKTHPLKGRARRATFLDAEFRRVREALDGEWGRVSRALKGTFGAGDDEMEKPGTRSGMVVLGRAPTDPQPLPRLPPVLAQYAREERDKNGGGGPIAPPFPRSVSDPLPLPSSFPLNTEGMHRGSMESLPSVTSLPLLGMIRGVPVGNRVPLRVTNPGDTMSISSSSGSLAEVPTAKFMKSSPLRDGVAFVAPPSDTAQGNANAPMPHTSQLPGRTVSDSNGSSKSRQNKSTGSRKEKTSRAKDSDKILIVPLDKHNKVALSDDDVTWHGLERRLSTRSARRYSLLDSVHDSPWLGPLVNLDEDMTYTPDHSDYYHYFDSESDSNDDDNDEADRPPQGVGPAMPIKSLLPAGRYLSPEVAIFGVAPSPCPALHMSPPVQSSPYHQLPRRRPGTPAGYGNGTTPLRLSSGAVYPPTAYMNPNPAPYASSYPPASLHPPACFGYTANFY</sequence>
<dbReference type="EMBL" id="JACAZI010000009">
    <property type="protein sequence ID" value="KAF7351805.1"/>
    <property type="molecule type" value="Genomic_DNA"/>
</dbReference>
<keyword evidence="3" id="KW-1185">Reference proteome</keyword>
<feature type="region of interest" description="Disordered" evidence="1">
    <location>
        <begin position="1"/>
        <end position="92"/>
    </location>
</feature>
<reference evidence="2" key="1">
    <citation type="submission" date="2020-05" db="EMBL/GenBank/DDBJ databases">
        <title>Mycena genomes resolve the evolution of fungal bioluminescence.</title>
        <authorList>
            <person name="Tsai I.J."/>
        </authorList>
    </citation>
    <scope>NUCLEOTIDE SEQUENCE</scope>
    <source>
        <strain evidence="2">CCC161011</strain>
    </source>
</reference>
<feature type="region of interest" description="Disordered" evidence="1">
    <location>
        <begin position="261"/>
        <end position="283"/>
    </location>
</feature>
<dbReference type="Proteomes" id="UP000620124">
    <property type="component" value="Unassembled WGS sequence"/>
</dbReference>
<feature type="region of interest" description="Disordered" evidence="1">
    <location>
        <begin position="487"/>
        <end position="520"/>
    </location>
</feature>
<evidence type="ECO:0000313" key="3">
    <source>
        <dbReference type="Proteomes" id="UP000620124"/>
    </source>
</evidence>
<feature type="region of interest" description="Disordered" evidence="1">
    <location>
        <begin position="113"/>
        <end position="141"/>
    </location>
</feature>
<feature type="region of interest" description="Disordered" evidence="1">
    <location>
        <begin position="364"/>
        <end position="420"/>
    </location>
</feature>
<organism evidence="2 3">
    <name type="scientific">Mycena venus</name>
    <dbReference type="NCBI Taxonomy" id="2733690"/>
    <lineage>
        <taxon>Eukaryota</taxon>
        <taxon>Fungi</taxon>
        <taxon>Dikarya</taxon>
        <taxon>Basidiomycota</taxon>
        <taxon>Agaricomycotina</taxon>
        <taxon>Agaricomycetes</taxon>
        <taxon>Agaricomycetidae</taxon>
        <taxon>Agaricales</taxon>
        <taxon>Marasmiineae</taxon>
        <taxon>Mycenaceae</taxon>
        <taxon>Mycena</taxon>
    </lineage>
</organism>
<comment type="caution">
    <text evidence="2">The sequence shown here is derived from an EMBL/GenBank/DDBJ whole genome shotgun (WGS) entry which is preliminary data.</text>
</comment>
<proteinExistence type="predicted"/>
<name>A0A8H7CVG9_9AGAR</name>
<accession>A0A8H7CVG9</accession>
<feature type="compositionally biased region" description="Acidic residues" evidence="1">
    <location>
        <begin position="495"/>
        <end position="506"/>
    </location>
</feature>
<evidence type="ECO:0000313" key="2">
    <source>
        <dbReference type="EMBL" id="KAF7351805.1"/>
    </source>
</evidence>
<feature type="compositionally biased region" description="Basic and acidic residues" evidence="1">
    <location>
        <begin position="409"/>
        <end position="420"/>
    </location>
</feature>
<feature type="region of interest" description="Disordered" evidence="1">
    <location>
        <begin position="548"/>
        <end position="579"/>
    </location>
</feature>
<evidence type="ECO:0000256" key="1">
    <source>
        <dbReference type="SAM" id="MobiDB-lite"/>
    </source>
</evidence>